<organism evidence="2 3">
    <name type="scientific">Afipia massiliensis</name>
    <dbReference type="NCBI Taxonomy" id="211460"/>
    <lineage>
        <taxon>Bacteria</taxon>
        <taxon>Pseudomonadati</taxon>
        <taxon>Pseudomonadota</taxon>
        <taxon>Alphaproteobacteria</taxon>
        <taxon>Hyphomicrobiales</taxon>
        <taxon>Nitrobacteraceae</taxon>
        <taxon>Afipia</taxon>
    </lineage>
</organism>
<protein>
    <submittedName>
        <fullName evidence="2">Uncharacterized protein</fullName>
    </submittedName>
</protein>
<evidence type="ECO:0000256" key="1">
    <source>
        <dbReference type="SAM" id="MobiDB-lite"/>
    </source>
</evidence>
<sequence>MFGASCSRGALLEGAFEAEQDAAPARVSRTHVAREAGVTVRANYVALPFAAGRGEDEGGESRPDQDVKASILTRKYGPFAQNRRSGAP</sequence>
<dbReference type="AlphaFoldDB" id="A0A840N3P7"/>
<name>A0A840N3P7_9BRAD</name>
<proteinExistence type="predicted"/>
<feature type="compositionally biased region" description="Basic and acidic residues" evidence="1">
    <location>
        <begin position="53"/>
        <end position="67"/>
    </location>
</feature>
<evidence type="ECO:0000313" key="2">
    <source>
        <dbReference type="EMBL" id="MBB5053730.1"/>
    </source>
</evidence>
<feature type="region of interest" description="Disordered" evidence="1">
    <location>
        <begin position="51"/>
        <end position="88"/>
    </location>
</feature>
<evidence type="ECO:0000313" key="3">
    <source>
        <dbReference type="Proteomes" id="UP000521227"/>
    </source>
</evidence>
<dbReference type="EMBL" id="JACHIJ010000005">
    <property type="protein sequence ID" value="MBB5053730.1"/>
    <property type="molecule type" value="Genomic_DNA"/>
</dbReference>
<dbReference type="Proteomes" id="UP000521227">
    <property type="component" value="Unassembled WGS sequence"/>
</dbReference>
<reference evidence="2 3" key="1">
    <citation type="submission" date="2020-08" db="EMBL/GenBank/DDBJ databases">
        <title>Genomic Encyclopedia of Type Strains, Phase IV (KMG-IV): sequencing the most valuable type-strain genomes for metagenomic binning, comparative biology and taxonomic classification.</title>
        <authorList>
            <person name="Goeker M."/>
        </authorList>
    </citation>
    <scope>NUCLEOTIDE SEQUENCE [LARGE SCALE GENOMIC DNA]</scope>
    <source>
        <strain evidence="2 3">DSM 17498</strain>
    </source>
</reference>
<accession>A0A840N3P7</accession>
<comment type="caution">
    <text evidence="2">The sequence shown here is derived from an EMBL/GenBank/DDBJ whole genome shotgun (WGS) entry which is preliminary data.</text>
</comment>
<gene>
    <name evidence="2" type="ORF">HNQ36_003730</name>
</gene>